<organism evidence="1 2">
    <name type="scientific">Paraconiothyrium brasiliense</name>
    <dbReference type="NCBI Taxonomy" id="300254"/>
    <lineage>
        <taxon>Eukaryota</taxon>
        <taxon>Fungi</taxon>
        <taxon>Dikarya</taxon>
        <taxon>Ascomycota</taxon>
        <taxon>Pezizomycotina</taxon>
        <taxon>Dothideomycetes</taxon>
        <taxon>Pleosporomycetidae</taxon>
        <taxon>Pleosporales</taxon>
        <taxon>Massarineae</taxon>
        <taxon>Didymosphaeriaceae</taxon>
        <taxon>Paraconiothyrium</taxon>
    </lineage>
</organism>
<sequence>MLLPSLVTLRRPTSYELTPEDIFESSLGGVFVNDLQNQHGDSPTSLLIYRPSNPLHPPISLHTADVTIEEQRRKFAHYLWNAGILLAELFGGRPSPSDYSAHEVSDVWGEESRWAAGEWWTDEEEERAWSVKGERVLELGAGVYASDAATAQWSKKR</sequence>
<keyword evidence="2" id="KW-1185">Reference proteome</keyword>
<protein>
    <submittedName>
        <fullName evidence="1">Uncharacterized protein</fullName>
    </submittedName>
</protein>
<comment type="caution">
    <text evidence="1">The sequence shown here is derived from an EMBL/GenBank/DDBJ whole genome shotgun (WGS) entry which is preliminary data.</text>
</comment>
<dbReference type="Proteomes" id="UP001521785">
    <property type="component" value="Unassembled WGS sequence"/>
</dbReference>
<dbReference type="InterPro" id="IPR029063">
    <property type="entry name" value="SAM-dependent_MTases_sf"/>
</dbReference>
<evidence type="ECO:0000313" key="2">
    <source>
        <dbReference type="Proteomes" id="UP001521785"/>
    </source>
</evidence>
<dbReference type="EMBL" id="JAKJXO020000009">
    <property type="protein sequence ID" value="KAL1600730.1"/>
    <property type="molecule type" value="Genomic_DNA"/>
</dbReference>
<evidence type="ECO:0000313" key="1">
    <source>
        <dbReference type="EMBL" id="KAL1600730.1"/>
    </source>
</evidence>
<reference evidence="1 2" key="1">
    <citation type="submission" date="2024-02" db="EMBL/GenBank/DDBJ databases">
        <title>De novo assembly and annotation of 12 fungi associated with fruit tree decline syndrome in Ontario, Canada.</title>
        <authorList>
            <person name="Sulman M."/>
            <person name="Ellouze W."/>
            <person name="Ilyukhin E."/>
        </authorList>
    </citation>
    <scope>NUCLEOTIDE SEQUENCE [LARGE SCALE GENOMIC DNA]</scope>
    <source>
        <strain evidence="1 2">M42-189</strain>
    </source>
</reference>
<name>A0ABR3R8G0_9PLEO</name>
<dbReference type="Gene3D" id="3.40.50.150">
    <property type="entry name" value="Vaccinia Virus protein VP39"/>
    <property type="match status" value="1"/>
</dbReference>
<proteinExistence type="predicted"/>
<gene>
    <name evidence="1" type="ORF">SLS60_007118</name>
</gene>
<accession>A0ABR3R8G0</accession>